<dbReference type="InterPro" id="IPR017441">
    <property type="entry name" value="Protein_kinase_ATP_BS"/>
</dbReference>
<dbReference type="OMA" id="TMTHEVV"/>
<feature type="binding site" evidence="3">
    <location>
        <position position="94"/>
    </location>
    <ligand>
        <name>ATP</name>
        <dbReference type="ChEBI" id="CHEBI:30616"/>
    </ligand>
</feature>
<accession>A0A672NKB5</accession>
<name>A0A672NKB5_SINGR</name>
<keyword evidence="7" id="KW-1185">Reference proteome</keyword>
<feature type="domain" description="Protein kinase" evidence="5">
    <location>
        <begin position="65"/>
        <end position="364"/>
    </location>
</feature>
<reference evidence="6" key="1">
    <citation type="submission" date="2025-08" db="UniProtKB">
        <authorList>
            <consortium name="Ensembl"/>
        </authorList>
    </citation>
    <scope>IDENTIFICATION</scope>
</reference>
<dbReference type="PROSITE" id="PS50011">
    <property type="entry name" value="PROTEIN_KINASE_DOM"/>
    <property type="match status" value="1"/>
</dbReference>
<dbReference type="InterPro" id="IPR000719">
    <property type="entry name" value="Prot_kinase_dom"/>
</dbReference>
<evidence type="ECO:0000313" key="7">
    <source>
        <dbReference type="Proteomes" id="UP000472262"/>
    </source>
</evidence>
<evidence type="ECO:0000259" key="5">
    <source>
        <dbReference type="PROSITE" id="PS50011"/>
    </source>
</evidence>
<dbReference type="GO" id="GO:0004672">
    <property type="term" value="F:protein kinase activity"/>
    <property type="evidence" value="ECO:0007669"/>
    <property type="project" value="InterPro"/>
</dbReference>
<evidence type="ECO:0000256" key="1">
    <source>
        <dbReference type="ARBA" id="ARBA00022741"/>
    </source>
</evidence>
<dbReference type="Proteomes" id="UP000472262">
    <property type="component" value="Unassembled WGS sequence"/>
</dbReference>
<reference evidence="6" key="2">
    <citation type="submission" date="2025-09" db="UniProtKB">
        <authorList>
            <consortium name="Ensembl"/>
        </authorList>
    </citation>
    <scope>IDENTIFICATION</scope>
</reference>
<feature type="region of interest" description="Disordered" evidence="4">
    <location>
        <begin position="1"/>
        <end position="67"/>
    </location>
</feature>
<dbReference type="InterPro" id="IPR011009">
    <property type="entry name" value="Kinase-like_dom_sf"/>
</dbReference>
<sequence length="364" mass="40287">KYFCVNTTTGTTSTGLSATPNPTGPNAPAGTPRHPASLGGSAGGGAAIPQPHSNPASEVPSPAEMEPDRPIGYGAFGVVWSVTDPRDGRKVALKKMPNVFQNLVSCKRVFRELRMLCFFKHDNVLSALDILQPPQIDCFEEIYVITELMQSDLHKVIVSPQPLTTDHIKVFLYQILRGDVSPPLFFSQLDLITDLLGTPPLSAMASACEGARAHILRGPHKPPSLSVLYMLSDGATHEAVHLLCRMLVFDPAKRISGSDALSHPYLDEGRLRYHTCMCKCCYSVPSGRVYTRDFEPPADRPFSHNYEQSMHSVWQGKELIHRFITEHQQGKRVPLCINPQSAAFKTFIRSTAWHSSKVSRKEER</sequence>
<dbReference type="GO" id="GO:0005524">
    <property type="term" value="F:ATP binding"/>
    <property type="evidence" value="ECO:0007669"/>
    <property type="project" value="UniProtKB-UniRule"/>
</dbReference>
<dbReference type="PANTHER" id="PTHR24055">
    <property type="entry name" value="MITOGEN-ACTIVATED PROTEIN KINASE"/>
    <property type="match status" value="1"/>
</dbReference>
<evidence type="ECO:0000256" key="4">
    <source>
        <dbReference type="SAM" id="MobiDB-lite"/>
    </source>
</evidence>
<gene>
    <name evidence="6" type="primary">LOC107590844</name>
</gene>
<evidence type="ECO:0000256" key="3">
    <source>
        <dbReference type="PROSITE-ProRule" id="PRU10141"/>
    </source>
</evidence>
<dbReference type="SMART" id="SM00220">
    <property type="entry name" value="S_TKc"/>
    <property type="match status" value="1"/>
</dbReference>
<evidence type="ECO:0000256" key="2">
    <source>
        <dbReference type="ARBA" id="ARBA00022840"/>
    </source>
</evidence>
<dbReference type="InterPro" id="IPR050117">
    <property type="entry name" value="MAPK"/>
</dbReference>
<evidence type="ECO:0000313" key="6">
    <source>
        <dbReference type="Ensembl" id="ENSSGRP00000048678.1"/>
    </source>
</evidence>
<dbReference type="Gene3D" id="3.30.200.20">
    <property type="entry name" value="Phosphorylase Kinase, domain 1"/>
    <property type="match status" value="1"/>
</dbReference>
<keyword evidence="2 3" id="KW-0067">ATP-binding</keyword>
<dbReference type="Ensembl" id="ENSSGRT00000052021.1">
    <property type="protein sequence ID" value="ENSSGRP00000048678.1"/>
    <property type="gene ID" value="ENSSGRG00000025913.1"/>
</dbReference>
<dbReference type="Gene3D" id="1.10.510.10">
    <property type="entry name" value="Transferase(Phosphotransferase) domain 1"/>
    <property type="match status" value="1"/>
</dbReference>
<proteinExistence type="predicted"/>
<keyword evidence="1 3" id="KW-0547">Nucleotide-binding</keyword>
<dbReference type="InParanoid" id="A0A672NKB5"/>
<organism evidence="6 7">
    <name type="scientific">Sinocyclocheilus grahami</name>
    <name type="common">Dianchi golden-line fish</name>
    <name type="synonym">Barbus grahami</name>
    <dbReference type="NCBI Taxonomy" id="75366"/>
    <lineage>
        <taxon>Eukaryota</taxon>
        <taxon>Metazoa</taxon>
        <taxon>Chordata</taxon>
        <taxon>Craniata</taxon>
        <taxon>Vertebrata</taxon>
        <taxon>Euteleostomi</taxon>
        <taxon>Actinopterygii</taxon>
        <taxon>Neopterygii</taxon>
        <taxon>Teleostei</taxon>
        <taxon>Ostariophysi</taxon>
        <taxon>Cypriniformes</taxon>
        <taxon>Cyprinidae</taxon>
        <taxon>Cyprininae</taxon>
        <taxon>Sinocyclocheilus</taxon>
    </lineage>
</organism>
<dbReference type="SUPFAM" id="SSF56112">
    <property type="entry name" value="Protein kinase-like (PK-like)"/>
    <property type="match status" value="2"/>
</dbReference>
<dbReference type="Pfam" id="PF00069">
    <property type="entry name" value="Pkinase"/>
    <property type="match status" value="1"/>
</dbReference>
<dbReference type="PROSITE" id="PS00107">
    <property type="entry name" value="PROTEIN_KINASE_ATP"/>
    <property type="match status" value="1"/>
</dbReference>
<protein>
    <submittedName>
        <fullName evidence="6">Serine/threonine-protein kinase NLK2-like</fullName>
    </submittedName>
</protein>
<dbReference type="AlphaFoldDB" id="A0A672NKB5"/>
<feature type="compositionally biased region" description="Low complexity" evidence="4">
    <location>
        <begin position="7"/>
        <end position="39"/>
    </location>
</feature>
<dbReference type="FunFam" id="3.30.200.20:FF:000164">
    <property type="entry name" value="Mitogen-activated protein kinase"/>
    <property type="match status" value="1"/>
</dbReference>